<comment type="caution">
    <text evidence="6">The sequence shown here is derived from an EMBL/GenBank/DDBJ whole genome shotgun (WGS) entry which is preliminary data.</text>
</comment>
<comment type="cofactor">
    <cofactor evidence="1">
        <name>a divalent metal cation</name>
        <dbReference type="ChEBI" id="CHEBI:60240"/>
    </cofactor>
</comment>
<dbReference type="Pfam" id="PF03737">
    <property type="entry name" value="RraA-like"/>
    <property type="match status" value="1"/>
</dbReference>
<gene>
    <name evidence="6" type="ORF">CRT60_30855</name>
</gene>
<dbReference type="SUPFAM" id="SSF89562">
    <property type="entry name" value="RraA-like"/>
    <property type="match status" value="1"/>
</dbReference>
<keyword evidence="6" id="KW-0489">Methyltransferase</keyword>
<dbReference type="GO" id="GO:0008168">
    <property type="term" value="F:methyltransferase activity"/>
    <property type="evidence" value="ECO:0007669"/>
    <property type="project" value="UniProtKB-KW"/>
</dbReference>
<evidence type="ECO:0000256" key="5">
    <source>
        <dbReference type="PIRSR" id="PIRSR605493-1"/>
    </source>
</evidence>
<evidence type="ECO:0000313" key="7">
    <source>
        <dbReference type="Proteomes" id="UP000225379"/>
    </source>
</evidence>
<accession>A0A2B8B8F6</accession>
<dbReference type="AlphaFoldDB" id="A0A2B8B8F6"/>
<protein>
    <recommendedName>
        <fullName evidence="2">Putative 4-hydroxy-4-methyl-2-oxoglutarate aldolase</fullName>
    </recommendedName>
    <alternativeName>
        <fullName evidence="3">Regulator of ribonuclease activity homolog</fullName>
    </alternativeName>
    <alternativeName>
        <fullName evidence="4">RraA-like protein</fullName>
    </alternativeName>
</protein>
<feature type="binding site" evidence="5">
    <location>
        <position position="113"/>
    </location>
    <ligand>
        <name>substrate</name>
    </ligand>
</feature>
<dbReference type="Proteomes" id="UP000225379">
    <property type="component" value="Unassembled WGS sequence"/>
</dbReference>
<dbReference type="RefSeq" id="WP_098740253.1">
    <property type="nucleotide sequence ID" value="NZ_PDKW01000043.1"/>
</dbReference>
<evidence type="ECO:0000256" key="4">
    <source>
        <dbReference type="ARBA" id="ARBA00030169"/>
    </source>
</evidence>
<keyword evidence="6" id="KW-0808">Transferase</keyword>
<feature type="binding site" evidence="5">
    <location>
        <position position="114"/>
    </location>
    <ligand>
        <name>Mg(2+)</name>
        <dbReference type="ChEBI" id="CHEBI:18420"/>
    </ligand>
</feature>
<dbReference type="PANTHER" id="PTHR33254">
    <property type="entry name" value="4-HYDROXY-4-METHYL-2-OXOGLUTARATE ALDOLASE 3-RELATED"/>
    <property type="match status" value="1"/>
</dbReference>
<dbReference type="OrthoDB" id="8717144at2"/>
<keyword evidence="5" id="KW-0479">Metal-binding</keyword>
<evidence type="ECO:0000256" key="1">
    <source>
        <dbReference type="ARBA" id="ARBA00001968"/>
    </source>
</evidence>
<dbReference type="GO" id="GO:0032259">
    <property type="term" value="P:methylation"/>
    <property type="evidence" value="ECO:0007669"/>
    <property type="project" value="UniProtKB-KW"/>
</dbReference>
<dbReference type="InterPro" id="IPR036704">
    <property type="entry name" value="RraA/RraA-like_sf"/>
</dbReference>
<feature type="binding site" evidence="5">
    <location>
        <begin position="91"/>
        <end position="94"/>
    </location>
    <ligand>
        <name>substrate</name>
    </ligand>
</feature>
<keyword evidence="7" id="KW-1185">Reference proteome</keyword>
<dbReference type="GO" id="GO:0046872">
    <property type="term" value="F:metal ion binding"/>
    <property type="evidence" value="ECO:0007669"/>
    <property type="project" value="UniProtKB-KW"/>
</dbReference>
<proteinExistence type="predicted"/>
<evidence type="ECO:0000313" key="6">
    <source>
        <dbReference type="EMBL" id="PGH54211.1"/>
    </source>
</evidence>
<dbReference type="EMBL" id="PDKW01000043">
    <property type="protein sequence ID" value="PGH54211.1"/>
    <property type="molecule type" value="Genomic_DNA"/>
</dbReference>
<dbReference type="CDD" id="cd16841">
    <property type="entry name" value="RraA_family"/>
    <property type="match status" value="1"/>
</dbReference>
<reference evidence="7" key="1">
    <citation type="submission" date="2017-10" db="EMBL/GenBank/DDBJ databases">
        <authorList>
            <person name="Kravchenko I.K."/>
            <person name="Grouzdev D.S."/>
        </authorList>
    </citation>
    <scope>NUCLEOTIDE SEQUENCE [LARGE SCALE GENOMIC DNA]</scope>
    <source>
        <strain evidence="7">B2</strain>
    </source>
</reference>
<sequence length="230" mass="23664">MTATLVERLSRLDTCAVSDALDRLGKSGLAAGLTPLSGSRLVVGEAITVQLGLVDGTASPRHLCTAAVDASGPGKVIVIAHGARTDVAGWGGILSLGAVTRGAEGVVIDGACRDLDETRQYGLPLWGRNAVPTTARGRIREVAWNEPVTLCGVPVAPGDLVIADASGVLFIARADAAEVVATAETIARRERLIADAVRGGRSMAEAMGANYETMLTEHTGVSVNEGRETV</sequence>
<evidence type="ECO:0000256" key="3">
    <source>
        <dbReference type="ARBA" id="ARBA00029596"/>
    </source>
</evidence>
<dbReference type="Gene3D" id="3.50.30.40">
    <property type="entry name" value="Ribonuclease E inhibitor RraA/RraA-like"/>
    <property type="match status" value="1"/>
</dbReference>
<comment type="cofactor">
    <cofactor evidence="5">
        <name>Mg(2+)</name>
        <dbReference type="ChEBI" id="CHEBI:18420"/>
    </cofactor>
</comment>
<name>A0A2B8B8F6_9PROT</name>
<dbReference type="InterPro" id="IPR005493">
    <property type="entry name" value="RraA/RraA-like"/>
</dbReference>
<keyword evidence="5" id="KW-0460">Magnesium</keyword>
<dbReference type="PANTHER" id="PTHR33254:SF4">
    <property type="entry name" value="4-HYDROXY-4-METHYL-2-OXOGLUTARATE ALDOLASE 3-RELATED"/>
    <property type="match status" value="1"/>
</dbReference>
<organism evidence="6 7">
    <name type="scientific">Azospirillum palustre</name>
    <dbReference type="NCBI Taxonomy" id="2044885"/>
    <lineage>
        <taxon>Bacteria</taxon>
        <taxon>Pseudomonadati</taxon>
        <taxon>Pseudomonadota</taxon>
        <taxon>Alphaproteobacteria</taxon>
        <taxon>Rhodospirillales</taxon>
        <taxon>Azospirillaceae</taxon>
        <taxon>Azospirillum</taxon>
    </lineage>
</organism>
<evidence type="ECO:0000256" key="2">
    <source>
        <dbReference type="ARBA" id="ARBA00016549"/>
    </source>
</evidence>